<reference evidence="1 2" key="1">
    <citation type="journal article" date="2019" name="Genome Biol. Evol.">
        <title>Insights into the evolution of the New World diploid cottons (Gossypium, subgenus Houzingenia) based on genome sequencing.</title>
        <authorList>
            <person name="Grover C.E."/>
            <person name="Arick M.A. 2nd"/>
            <person name="Thrash A."/>
            <person name="Conover J.L."/>
            <person name="Sanders W.S."/>
            <person name="Peterson D.G."/>
            <person name="Frelichowski J.E."/>
            <person name="Scheffler J.A."/>
            <person name="Scheffler B.E."/>
            <person name="Wendel J.F."/>
        </authorList>
    </citation>
    <scope>NUCLEOTIDE SEQUENCE [LARGE SCALE GENOMIC DNA]</scope>
    <source>
        <strain evidence="1">8</strain>
        <tissue evidence="1">Leaf</tissue>
    </source>
</reference>
<protein>
    <recommendedName>
        <fullName evidence="3">RNase H type-1 domain-containing protein</fullName>
    </recommendedName>
</protein>
<proteinExistence type="predicted"/>
<sequence>MMIMENSRFQSKMRALLWIRFVYDDLLMQESFWWICLNRCKINTIKSKSSSSIWHPPQQGCLKFNVCGIANENSASCVGVLRDMEGVARALFSGPIVANDADSAEARAVLLALEVFIYLE</sequence>
<gene>
    <name evidence="1" type="ORF">Gotri_025337</name>
</gene>
<dbReference type="EMBL" id="JABEZW010218208">
    <property type="protein sequence ID" value="MBA0785268.1"/>
    <property type="molecule type" value="Genomic_DNA"/>
</dbReference>
<dbReference type="AlphaFoldDB" id="A0A7J9FJA2"/>
<evidence type="ECO:0000313" key="2">
    <source>
        <dbReference type="Proteomes" id="UP000593568"/>
    </source>
</evidence>
<evidence type="ECO:0008006" key="3">
    <source>
        <dbReference type="Google" id="ProtNLM"/>
    </source>
</evidence>
<name>A0A7J9FJA2_9ROSI</name>
<comment type="caution">
    <text evidence="1">The sequence shown here is derived from an EMBL/GenBank/DDBJ whole genome shotgun (WGS) entry which is preliminary data.</text>
</comment>
<keyword evidence="2" id="KW-1185">Reference proteome</keyword>
<accession>A0A7J9FJA2</accession>
<evidence type="ECO:0000313" key="1">
    <source>
        <dbReference type="EMBL" id="MBA0785268.1"/>
    </source>
</evidence>
<organism evidence="1 2">
    <name type="scientific">Gossypium trilobum</name>
    <dbReference type="NCBI Taxonomy" id="34281"/>
    <lineage>
        <taxon>Eukaryota</taxon>
        <taxon>Viridiplantae</taxon>
        <taxon>Streptophyta</taxon>
        <taxon>Embryophyta</taxon>
        <taxon>Tracheophyta</taxon>
        <taxon>Spermatophyta</taxon>
        <taxon>Magnoliopsida</taxon>
        <taxon>eudicotyledons</taxon>
        <taxon>Gunneridae</taxon>
        <taxon>Pentapetalae</taxon>
        <taxon>rosids</taxon>
        <taxon>malvids</taxon>
        <taxon>Malvales</taxon>
        <taxon>Malvaceae</taxon>
        <taxon>Malvoideae</taxon>
        <taxon>Gossypium</taxon>
    </lineage>
</organism>
<dbReference type="Proteomes" id="UP000593568">
    <property type="component" value="Unassembled WGS sequence"/>
</dbReference>